<dbReference type="GO" id="GO:0016874">
    <property type="term" value="F:ligase activity"/>
    <property type="evidence" value="ECO:0007669"/>
    <property type="project" value="UniProtKB-KW"/>
</dbReference>
<dbReference type="InterPro" id="IPR016039">
    <property type="entry name" value="Thiolase-like"/>
</dbReference>
<dbReference type="SUPFAM" id="SSF53901">
    <property type="entry name" value="Thiolase-like"/>
    <property type="match status" value="1"/>
</dbReference>
<dbReference type="RefSeq" id="XP_002772145.1">
    <property type="nucleotide sequence ID" value="XM_002772099.1"/>
</dbReference>
<dbReference type="SUPFAM" id="SSF47336">
    <property type="entry name" value="ACP-like"/>
    <property type="match status" value="1"/>
</dbReference>
<keyword evidence="4" id="KW-0436">Ligase</keyword>
<reference evidence="4 5" key="1">
    <citation type="submission" date="2008-07" db="EMBL/GenBank/DDBJ databases">
        <authorList>
            <person name="El-Sayed N."/>
            <person name="Caler E."/>
            <person name="Inman J."/>
            <person name="Amedeo P."/>
            <person name="Hass B."/>
            <person name="Wortman J."/>
        </authorList>
    </citation>
    <scope>NUCLEOTIDE SEQUENCE [LARGE SCALE GENOMIC DNA]</scope>
    <source>
        <strain evidence="5">ATCC 50983 / TXsc</strain>
    </source>
</reference>
<evidence type="ECO:0000313" key="4">
    <source>
        <dbReference type="EMBL" id="EER03961.1"/>
    </source>
</evidence>
<dbReference type="Proteomes" id="UP000007800">
    <property type="component" value="Unassembled WGS sequence"/>
</dbReference>
<evidence type="ECO:0000256" key="1">
    <source>
        <dbReference type="ARBA" id="ARBA00022450"/>
    </source>
</evidence>
<proteinExistence type="predicted"/>
<sequence length="880" mass="96732">MDCNRDEGTAAHAGQLPGHFRIDRDLWSTERFWTSNVLYTLVWAGSGWMWNRAWGPYALATLEHLDVESPIRKNADRYMEISTEDVENPEHALSKVHEALSTHPLIAVPWPVLVERAWKLQPKKVALTCGDQTITYEEFVAYAGIVQRMCMRTVERGAHVLVTFSDSPCSRLTWAVVMYALAASGVPFSLMDRRTLTNAPARERMLERWVPKVWICCDPEAHAAPVGGMASIPCRTDVALDFINKEVVVDGMSSPVQFPVEAPQILATAESPCFVDWTSGSTSGLPKGVVTTHKTLINMMLWAWSDERMFFNSGAMREVVAANLFLLWYWWQPLCIGASTVLIQDKELNDLEVHARKLRCDSVTIVDCMTPSLLGAMLDYISGEDDEELERLPPKVVVSGEPLSVQVCRKFFETQPEGSRIINLFSTTETGDAAFCSILKEELPLWSEAMAFAPIGNPIWNVKLHIEEIDEKDEAGGGEGELYVDHIGGTMAYVEDSEQTAAGFGSGYGWRSRDRVKPIDGLGLAIVGRADDNVKIRGFKVDLRLVEAKARDFVGVGEVCAMPAQDELVIAYTAPAGAVEPHDLLDFLRAEDLPAGHVPQRAVHWQGAFPMMKTGKIDKGKVKELIANVRRARAKSSQDTLNASKSSMRGQIEKRVASVWEDTLGIDFSLDGSFWRQCGGQSLTAMRIAAALRIPAKFILDGTLDTPRDIIDFLTQGRDAPRRNLQLGTSLGRSDANEDRRIAVVGASGRWPGIGQTSFSALLEALRGEPAAFNPFSPPPDGHTGVGKSPIYYTAAIVLALGNVPGGYYLDPHLVSGFDVDFWSRRGVSDPLLLDPHQRMWLEMAYEALTDGGMGPAIETGEAINCGVMLASEGASAVAY</sequence>
<dbReference type="OrthoDB" id="329835at2759"/>
<protein>
    <submittedName>
        <fullName evidence="4">Amp dependent ligase/synthetase, putative</fullName>
    </submittedName>
</protein>
<keyword evidence="2" id="KW-0597">Phosphoprotein</keyword>
<dbReference type="PANTHER" id="PTHR44845">
    <property type="entry name" value="CARRIER DOMAIN-CONTAINING PROTEIN"/>
    <property type="match status" value="1"/>
</dbReference>
<dbReference type="InterPro" id="IPR045851">
    <property type="entry name" value="AMP-bd_C_sf"/>
</dbReference>
<feature type="domain" description="AMP-dependent synthetase/ligase" evidence="3">
    <location>
        <begin position="115"/>
        <end position="493"/>
    </location>
</feature>
<evidence type="ECO:0000259" key="3">
    <source>
        <dbReference type="Pfam" id="PF00501"/>
    </source>
</evidence>
<dbReference type="InterPro" id="IPR036736">
    <property type="entry name" value="ACP-like_sf"/>
</dbReference>
<dbReference type="InParanoid" id="C5LHF2"/>
<dbReference type="InterPro" id="IPR000873">
    <property type="entry name" value="AMP-dep_synth/lig_dom"/>
</dbReference>
<dbReference type="SUPFAM" id="SSF56801">
    <property type="entry name" value="Acetyl-CoA synthetase-like"/>
    <property type="match status" value="1"/>
</dbReference>
<gene>
    <name evidence="4" type="ORF">Pmar_PMAR017376</name>
</gene>
<dbReference type="Gene3D" id="1.10.1200.10">
    <property type="entry name" value="ACP-like"/>
    <property type="match status" value="1"/>
</dbReference>
<dbReference type="PANTHER" id="PTHR44845:SF6">
    <property type="entry name" value="BETA-ALANINE-ACTIVATING ENZYME"/>
    <property type="match status" value="1"/>
</dbReference>
<dbReference type="AlphaFoldDB" id="C5LHF2"/>
<keyword evidence="1" id="KW-0596">Phosphopantetheine</keyword>
<dbReference type="Pfam" id="PF00501">
    <property type="entry name" value="AMP-binding"/>
    <property type="match status" value="1"/>
</dbReference>
<accession>C5LHF2</accession>
<evidence type="ECO:0000256" key="2">
    <source>
        <dbReference type="ARBA" id="ARBA00022553"/>
    </source>
</evidence>
<dbReference type="GO" id="GO:0016746">
    <property type="term" value="F:acyltransferase activity"/>
    <property type="evidence" value="ECO:0007669"/>
    <property type="project" value="InterPro"/>
</dbReference>
<dbReference type="Gene3D" id="3.30.300.30">
    <property type="match status" value="1"/>
</dbReference>
<dbReference type="EMBL" id="GG682011">
    <property type="protein sequence ID" value="EER03961.1"/>
    <property type="molecule type" value="Genomic_DNA"/>
</dbReference>
<dbReference type="InterPro" id="IPR042099">
    <property type="entry name" value="ANL_N_sf"/>
</dbReference>
<dbReference type="Gene3D" id="3.40.47.10">
    <property type="match status" value="1"/>
</dbReference>
<dbReference type="GeneID" id="9044710"/>
<name>C5LHF2_PERM5</name>
<dbReference type="Gene3D" id="3.40.50.12780">
    <property type="entry name" value="N-terminal domain of ligase-like"/>
    <property type="match status" value="1"/>
</dbReference>
<organism evidence="5">
    <name type="scientific">Perkinsus marinus (strain ATCC 50983 / TXsc)</name>
    <dbReference type="NCBI Taxonomy" id="423536"/>
    <lineage>
        <taxon>Eukaryota</taxon>
        <taxon>Sar</taxon>
        <taxon>Alveolata</taxon>
        <taxon>Perkinsozoa</taxon>
        <taxon>Perkinsea</taxon>
        <taxon>Perkinsida</taxon>
        <taxon>Perkinsidae</taxon>
        <taxon>Perkinsus</taxon>
    </lineage>
</organism>
<keyword evidence="5" id="KW-1185">Reference proteome</keyword>
<evidence type="ECO:0000313" key="5">
    <source>
        <dbReference type="Proteomes" id="UP000007800"/>
    </source>
</evidence>